<evidence type="ECO:0000313" key="2">
    <source>
        <dbReference type="Proteomes" id="UP000037891"/>
    </source>
</evidence>
<name>A0A0N0X9T5_PSESX</name>
<sequence>MRAKISAALETGEAAIVEQRGDMAVYMRAVENTSTEDQPK</sequence>
<gene>
    <name evidence="1" type="ORF">ABJ99_1452</name>
</gene>
<protein>
    <submittedName>
        <fullName evidence="1">Uncharacterized protein</fullName>
    </submittedName>
</protein>
<dbReference type="EMBL" id="LGLN01000056">
    <property type="protein sequence ID" value="KPC30073.1"/>
    <property type="molecule type" value="Genomic_DNA"/>
</dbReference>
<proteinExistence type="predicted"/>
<organism evidence="1 2">
    <name type="scientific">Pseudomonas syringae pv. cilantro</name>
    <dbReference type="NCBI Taxonomy" id="81035"/>
    <lineage>
        <taxon>Bacteria</taxon>
        <taxon>Pseudomonadati</taxon>
        <taxon>Pseudomonadota</taxon>
        <taxon>Gammaproteobacteria</taxon>
        <taxon>Pseudomonadales</taxon>
        <taxon>Pseudomonadaceae</taxon>
        <taxon>Pseudomonas</taxon>
        <taxon>Pseudomonas syringae</taxon>
    </lineage>
</organism>
<reference evidence="1 2" key="1">
    <citation type="submission" date="2015-07" db="EMBL/GenBank/DDBJ databases">
        <authorList>
            <person name="Noorani M."/>
        </authorList>
    </citation>
    <scope>NUCLEOTIDE SEQUENCE [LARGE SCALE GENOMIC DNA]</scope>
    <source>
        <strain evidence="1 2">0788_9</strain>
    </source>
</reference>
<comment type="caution">
    <text evidence="1">The sequence shown here is derived from an EMBL/GenBank/DDBJ whole genome shotgun (WGS) entry which is preliminary data.</text>
</comment>
<dbReference type="PATRIC" id="fig|81035.3.peg.1558"/>
<dbReference type="Proteomes" id="UP000037891">
    <property type="component" value="Unassembled WGS sequence"/>
</dbReference>
<evidence type="ECO:0000313" key="1">
    <source>
        <dbReference type="EMBL" id="KPC30073.1"/>
    </source>
</evidence>
<dbReference type="AlphaFoldDB" id="A0A0N0X9T5"/>
<reference evidence="1 2" key="2">
    <citation type="submission" date="2015-10" db="EMBL/GenBank/DDBJ databases">
        <title>Comparative genomics and high-throughput reverse genetic screens identify a new phytobacterial MAMP and an Arabidopsis receptor required for immune elicitation.</title>
        <authorList>
            <person name="Mott G.A."/>
            <person name="Thakur S."/>
            <person name="Wang P.W."/>
            <person name="Desveaux D."/>
            <person name="Guttman D.S."/>
        </authorList>
    </citation>
    <scope>NUCLEOTIDE SEQUENCE [LARGE SCALE GENOMIC DNA]</scope>
    <source>
        <strain evidence="1 2">0788_9</strain>
    </source>
</reference>
<accession>A0A0N0X9T5</accession>